<keyword evidence="6" id="KW-1185">Reference proteome</keyword>
<dbReference type="PROSITE" id="PS50977">
    <property type="entry name" value="HTH_TETR_2"/>
    <property type="match status" value="1"/>
</dbReference>
<accession>A0ABW1YG92</accession>
<gene>
    <name evidence="5" type="ORF">ACFQBM_00770</name>
</gene>
<evidence type="ECO:0000256" key="3">
    <source>
        <dbReference type="SAM" id="MobiDB-lite"/>
    </source>
</evidence>
<sequence>MNGKHTATPPTSAPKRMSHAARHEQLLQTALRIVREERADKLTLGYLASAAGVSKPVAYDHFGTRSDLLIELYRRIDTDRVNAFRDAMAQDERSIGETAGRLAEAYIRCASDTTDEFHTVGAALAGDEKKAVVFQELLDNSVRMFEVLLAPHSALGAEQLGWHCIGLVGAGEALAAAVARQRFSEEEAIRTFSRLIESSL</sequence>
<name>A0ABW1YG92_9GAMM</name>
<dbReference type="InterPro" id="IPR009057">
    <property type="entry name" value="Homeodomain-like_sf"/>
</dbReference>
<dbReference type="Gene3D" id="1.10.357.10">
    <property type="entry name" value="Tetracycline Repressor, domain 2"/>
    <property type="match status" value="1"/>
</dbReference>
<evidence type="ECO:0000259" key="4">
    <source>
        <dbReference type="PROSITE" id="PS50977"/>
    </source>
</evidence>
<dbReference type="Pfam" id="PF00440">
    <property type="entry name" value="TetR_N"/>
    <property type="match status" value="1"/>
</dbReference>
<dbReference type="EMBL" id="JBHSVR010000001">
    <property type="protein sequence ID" value="MFC6631788.1"/>
    <property type="molecule type" value="Genomic_DNA"/>
</dbReference>
<comment type="caution">
    <text evidence="5">The sequence shown here is derived from an EMBL/GenBank/DDBJ whole genome shotgun (WGS) entry which is preliminary data.</text>
</comment>
<evidence type="ECO:0000256" key="2">
    <source>
        <dbReference type="PROSITE-ProRule" id="PRU00335"/>
    </source>
</evidence>
<reference evidence="6" key="1">
    <citation type="journal article" date="2019" name="Int. J. Syst. Evol. Microbiol.">
        <title>The Global Catalogue of Microorganisms (GCM) 10K type strain sequencing project: providing services to taxonomists for standard genome sequencing and annotation.</title>
        <authorList>
            <consortium name="The Broad Institute Genomics Platform"/>
            <consortium name="The Broad Institute Genome Sequencing Center for Infectious Disease"/>
            <person name="Wu L."/>
            <person name="Ma J."/>
        </authorList>
    </citation>
    <scope>NUCLEOTIDE SEQUENCE [LARGE SCALE GENOMIC DNA]</scope>
    <source>
        <strain evidence="6">CGMCC 1.13718</strain>
    </source>
</reference>
<feature type="domain" description="HTH tetR-type" evidence="4">
    <location>
        <begin position="20"/>
        <end position="80"/>
    </location>
</feature>
<keyword evidence="1 2" id="KW-0238">DNA-binding</keyword>
<dbReference type="RefSeq" id="WP_319024596.1">
    <property type="nucleotide sequence ID" value="NZ_JACZFR010000052.1"/>
</dbReference>
<dbReference type="Proteomes" id="UP001596425">
    <property type="component" value="Unassembled WGS sequence"/>
</dbReference>
<organism evidence="5 6">
    <name type="scientific">Microbulbifer taiwanensis</name>
    <dbReference type="NCBI Taxonomy" id="986746"/>
    <lineage>
        <taxon>Bacteria</taxon>
        <taxon>Pseudomonadati</taxon>
        <taxon>Pseudomonadota</taxon>
        <taxon>Gammaproteobacteria</taxon>
        <taxon>Cellvibrionales</taxon>
        <taxon>Microbulbiferaceae</taxon>
        <taxon>Microbulbifer</taxon>
    </lineage>
</organism>
<dbReference type="SUPFAM" id="SSF46689">
    <property type="entry name" value="Homeodomain-like"/>
    <property type="match status" value="1"/>
</dbReference>
<evidence type="ECO:0000313" key="5">
    <source>
        <dbReference type="EMBL" id="MFC6631788.1"/>
    </source>
</evidence>
<feature type="DNA-binding region" description="H-T-H motif" evidence="2">
    <location>
        <begin position="43"/>
        <end position="62"/>
    </location>
</feature>
<proteinExistence type="predicted"/>
<evidence type="ECO:0000256" key="1">
    <source>
        <dbReference type="ARBA" id="ARBA00023125"/>
    </source>
</evidence>
<dbReference type="InterPro" id="IPR001647">
    <property type="entry name" value="HTH_TetR"/>
</dbReference>
<evidence type="ECO:0000313" key="6">
    <source>
        <dbReference type="Proteomes" id="UP001596425"/>
    </source>
</evidence>
<feature type="region of interest" description="Disordered" evidence="3">
    <location>
        <begin position="1"/>
        <end position="21"/>
    </location>
</feature>
<protein>
    <submittedName>
        <fullName evidence="5">TetR/AcrR family transcriptional regulator</fullName>
    </submittedName>
</protein>